<dbReference type="AlphaFoldDB" id="A0A9W4TVW8"/>
<dbReference type="InterPro" id="IPR016722">
    <property type="entry name" value="DNA_pol_alpha_bsu"/>
</dbReference>
<evidence type="ECO:0000256" key="1">
    <source>
        <dbReference type="ARBA" id="ARBA00004123"/>
    </source>
</evidence>
<dbReference type="PANTHER" id="PTHR23061:SF12">
    <property type="entry name" value="DNA POLYMERASE ALPHA SUBUNIT B"/>
    <property type="match status" value="1"/>
</dbReference>
<evidence type="ECO:0000313" key="10">
    <source>
        <dbReference type="EMBL" id="CAI5756641.1"/>
    </source>
</evidence>
<evidence type="ECO:0000256" key="2">
    <source>
        <dbReference type="ARBA" id="ARBA00007299"/>
    </source>
</evidence>
<evidence type="ECO:0000256" key="7">
    <source>
        <dbReference type="SAM" id="MobiDB-lite"/>
    </source>
</evidence>
<comment type="subcellular location">
    <subcellularLocation>
        <location evidence="1 6">Nucleus</location>
    </subcellularLocation>
</comment>
<evidence type="ECO:0000256" key="4">
    <source>
        <dbReference type="ARBA" id="ARBA00022705"/>
    </source>
</evidence>
<dbReference type="PIRSF" id="PIRSF018300">
    <property type="entry name" value="DNA_pol_alph_2"/>
    <property type="match status" value="1"/>
</dbReference>
<protein>
    <recommendedName>
        <fullName evidence="3 6">DNA polymerase alpha subunit B</fullName>
    </recommendedName>
</protein>
<accession>A0A9W4TVW8</accession>
<gene>
    <name evidence="10" type="ORF">CANVERA_P1159</name>
</gene>
<feature type="compositionally biased region" description="Polar residues" evidence="7">
    <location>
        <begin position="104"/>
        <end position="124"/>
    </location>
</feature>
<dbReference type="Gene3D" id="3.60.21.60">
    <property type="match status" value="1"/>
</dbReference>
<feature type="domain" description="DNA polymerase alpha subunit B OB" evidence="9">
    <location>
        <begin position="195"/>
        <end position="305"/>
    </location>
</feature>
<dbReference type="GO" id="GO:0006270">
    <property type="term" value="P:DNA replication initiation"/>
    <property type="evidence" value="ECO:0007669"/>
    <property type="project" value="TreeGrafter"/>
</dbReference>
<comment type="similarity">
    <text evidence="2 6">Belongs to the DNA polymerase alpha subunit B family.</text>
</comment>
<comment type="function">
    <text evidence="6">Accessory subunit of the DNA polymerase alpha complex (also known as the alpha DNA polymerase-primase complex) which plays an essential role in the initiation of DNA synthesis.</text>
</comment>
<keyword evidence="11" id="KW-1185">Reference proteome</keyword>
<sequence length="635" mass="72291">MAISKEFKKEVSKAFGPSKLSDDEYNKLHSLTEIFNIDVEDLYIEWESFNILQEEMNLNLESLNIFQQFLQDKLSSNKASNNLKKPRDFKTATPQLKKKRKLDNPSSSPNYKTPSAHASSPVTSEYETANNTFVSSPIKKAPSKPSHTLLETLNQDIAPIETELSEEKQFKLSANFDIEKFKFRTMQMKLLESADVLDDQIDRFAQLYQNSNKDSNLSFGNPCVSSQFDVLCCGRIVPDSPIYDTKEILNSTSLYLETSRVVGIGQRVPLDLSKLTGYSFFQGQIVILKGRNPTGKKFIVDEVMKLPELGQSVSEEEEIKQFENIQQDVLKVIIVSGPLTNSNKLDFTRFENLIEKINTEILPNVVILNGPFLDLTNKCIEDGDIELNDGQQPPKNLDDLFKRIITPLIKKIDSRIQIILYPSLKDSCIKHCSYPQDIIDRKKFNLPKNVKIFPNPSSFSINEILIGNSNLDIFKDLRDVVKEDQSISSNRFDRIIHHIFDQRRYYPIFPGSVNTNNSEINELYNGAHGDEISNIQVGGSSLETPYLGLTEIDPLPDILILPSELKYFAKVIKDVLVINPGFFIKPSKDIDREDGSYVLLNIKSPTLDELDKVNEDGNLFYHTVQKRTRVDIYTS</sequence>
<evidence type="ECO:0000259" key="9">
    <source>
        <dbReference type="Pfam" id="PF22062"/>
    </source>
</evidence>
<evidence type="ECO:0000256" key="5">
    <source>
        <dbReference type="ARBA" id="ARBA00023242"/>
    </source>
</evidence>
<evidence type="ECO:0000256" key="6">
    <source>
        <dbReference type="PIRNR" id="PIRNR018300"/>
    </source>
</evidence>
<name>A0A9W4TVW8_9ASCO</name>
<comment type="caution">
    <text evidence="10">The sequence shown here is derived from an EMBL/GenBank/DDBJ whole genome shotgun (WGS) entry which is preliminary data.</text>
</comment>
<dbReference type="InterPro" id="IPR054300">
    <property type="entry name" value="OB_DPOA2"/>
</dbReference>
<proteinExistence type="inferred from homology"/>
<dbReference type="InterPro" id="IPR007185">
    <property type="entry name" value="DNA_pol_a/d/e_bsu"/>
</dbReference>
<feature type="domain" description="DNA polymerase alpha/delta/epsilon subunit B" evidence="8">
    <location>
        <begin position="332"/>
        <end position="570"/>
    </location>
</feature>
<dbReference type="Pfam" id="PF04042">
    <property type="entry name" value="DNA_pol_E_B"/>
    <property type="match status" value="1"/>
</dbReference>
<feature type="region of interest" description="Disordered" evidence="7">
    <location>
        <begin position="77"/>
        <end position="124"/>
    </location>
</feature>
<evidence type="ECO:0000259" key="8">
    <source>
        <dbReference type="Pfam" id="PF04042"/>
    </source>
</evidence>
<dbReference type="PANTHER" id="PTHR23061">
    <property type="entry name" value="DNA POLYMERASE 2 ALPHA 70 KDA SUBUNIT"/>
    <property type="match status" value="1"/>
</dbReference>
<dbReference type="Proteomes" id="UP001152885">
    <property type="component" value="Unassembled WGS sequence"/>
</dbReference>
<dbReference type="GO" id="GO:0005658">
    <property type="term" value="C:alpha DNA polymerase:primase complex"/>
    <property type="evidence" value="ECO:0007669"/>
    <property type="project" value="TreeGrafter"/>
</dbReference>
<dbReference type="EMBL" id="CANTUO010000001">
    <property type="protein sequence ID" value="CAI5756641.1"/>
    <property type="molecule type" value="Genomic_DNA"/>
</dbReference>
<keyword evidence="4 6" id="KW-0235">DNA replication</keyword>
<keyword evidence="5 6" id="KW-0539">Nucleus</keyword>
<dbReference type="GO" id="GO:0003677">
    <property type="term" value="F:DNA binding"/>
    <property type="evidence" value="ECO:0007669"/>
    <property type="project" value="InterPro"/>
</dbReference>
<dbReference type="Pfam" id="PF22062">
    <property type="entry name" value="OB_DPOA2"/>
    <property type="match status" value="1"/>
</dbReference>
<evidence type="ECO:0000313" key="11">
    <source>
        <dbReference type="Proteomes" id="UP001152885"/>
    </source>
</evidence>
<reference evidence="10" key="1">
    <citation type="submission" date="2022-12" db="EMBL/GenBank/DDBJ databases">
        <authorList>
            <person name="Brejova B."/>
        </authorList>
    </citation>
    <scope>NUCLEOTIDE SEQUENCE</scope>
</reference>
<evidence type="ECO:0000256" key="3">
    <source>
        <dbReference type="ARBA" id="ARBA00018596"/>
    </source>
</evidence>
<dbReference type="OrthoDB" id="336885at2759"/>
<organism evidence="10 11">
    <name type="scientific">Candida verbasci</name>
    <dbReference type="NCBI Taxonomy" id="1227364"/>
    <lineage>
        <taxon>Eukaryota</taxon>
        <taxon>Fungi</taxon>
        <taxon>Dikarya</taxon>
        <taxon>Ascomycota</taxon>
        <taxon>Saccharomycotina</taxon>
        <taxon>Pichiomycetes</taxon>
        <taxon>Debaryomycetaceae</taxon>
        <taxon>Candida/Lodderomyces clade</taxon>
        <taxon>Candida</taxon>
    </lineage>
</organism>